<feature type="non-terminal residue" evidence="1">
    <location>
        <position position="1"/>
    </location>
</feature>
<gene>
    <name evidence="1" type="ORF">H9912_05125</name>
</gene>
<dbReference type="Proteomes" id="UP000823851">
    <property type="component" value="Unassembled WGS sequence"/>
</dbReference>
<name>A0A9D2R0D4_9FIRM</name>
<reference evidence="1" key="2">
    <citation type="submission" date="2021-04" db="EMBL/GenBank/DDBJ databases">
        <authorList>
            <person name="Gilroy R."/>
        </authorList>
    </citation>
    <scope>NUCLEOTIDE SEQUENCE</scope>
    <source>
        <strain evidence="1">ChiHjej8B7-25341</strain>
    </source>
</reference>
<protein>
    <submittedName>
        <fullName evidence="1">Uncharacterized protein</fullName>
    </submittedName>
</protein>
<sequence length="67" mass="7313">RVVPEKKETLSNWLHFWLHSEFEGAGTPSFPGFFVSEFSSSANGKIVGAASSSYRYTVVRSLAGSTI</sequence>
<evidence type="ECO:0000313" key="1">
    <source>
        <dbReference type="EMBL" id="HJD31308.1"/>
    </source>
</evidence>
<accession>A0A9D2R0D4</accession>
<reference evidence="1" key="1">
    <citation type="journal article" date="2021" name="PeerJ">
        <title>Extensive microbial diversity within the chicken gut microbiome revealed by metagenomics and culture.</title>
        <authorList>
            <person name="Gilroy R."/>
            <person name="Ravi A."/>
            <person name="Getino M."/>
            <person name="Pursley I."/>
            <person name="Horton D.L."/>
            <person name="Alikhan N.F."/>
            <person name="Baker D."/>
            <person name="Gharbi K."/>
            <person name="Hall N."/>
            <person name="Watson M."/>
            <person name="Adriaenssens E.M."/>
            <person name="Foster-Nyarko E."/>
            <person name="Jarju S."/>
            <person name="Secka A."/>
            <person name="Antonio M."/>
            <person name="Oren A."/>
            <person name="Chaudhuri R.R."/>
            <person name="La Ragione R."/>
            <person name="Hildebrand F."/>
            <person name="Pallen M.J."/>
        </authorList>
    </citation>
    <scope>NUCLEOTIDE SEQUENCE</scope>
    <source>
        <strain evidence="1">ChiHjej8B7-25341</strain>
    </source>
</reference>
<proteinExistence type="predicted"/>
<evidence type="ECO:0000313" key="2">
    <source>
        <dbReference type="Proteomes" id="UP000823851"/>
    </source>
</evidence>
<comment type="caution">
    <text evidence="1">The sequence shown here is derived from an EMBL/GenBank/DDBJ whole genome shotgun (WGS) entry which is preliminary data.</text>
</comment>
<dbReference type="AlphaFoldDB" id="A0A9D2R0D4"/>
<organism evidence="1 2">
    <name type="scientific">Candidatus Eisenbergiella stercorigallinarum</name>
    <dbReference type="NCBI Taxonomy" id="2838557"/>
    <lineage>
        <taxon>Bacteria</taxon>
        <taxon>Bacillati</taxon>
        <taxon>Bacillota</taxon>
        <taxon>Clostridia</taxon>
        <taxon>Lachnospirales</taxon>
        <taxon>Lachnospiraceae</taxon>
        <taxon>Eisenbergiella</taxon>
    </lineage>
</organism>
<dbReference type="EMBL" id="DWUW01000145">
    <property type="protein sequence ID" value="HJD31308.1"/>
    <property type="molecule type" value="Genomic_DNA"/>
</dbReference>